<dbReference type="EMBL" id="KV722377">
    <property type="protein sequence ID" value="OCH91945.1"/>
    <property type="molecule type" value="Genomic_DNA"/>
</dbReference>
<dbReference type="PANTHER" id="PTHR40465">
    <property type="entry name" value="CHROMOSOME 1, WHOLE GENOME SHOTGUN SEQUENCE"/>
    <property type="match status" value="1"/>
</dbReference>
<name>A0A8E2DKW9_9APHY</name>
<feature type="transmembrane region" description="Helical" evidence="1">
    <location>
        <begin position="42"/>
        <end position="67"/>
    </location>
</feature>
<sequence>MKDVCNCLRFLPRVCYSGSIHDIESEQCSWSSILREHAKDPLLLRSLVFVLWILDCVHMALVMIAVYHYQVTNFENILILLKPHWSISSIPIVTTMTTGIIRGIFAYRLWKLGAGARTVPIIIIVASLFILGDATYFSAKEFFWPAWSSVSQYSWCLYAGFGCEIAVDSIITITQYQFMTRLQRGTTFRSTSSVVNLLVMYSINSCLLTGTCAVCTMITLVWYVPRYFHIYRLLLRIVKIVYQCPACQFERAQLPPEESHEDHPQNGRNAHRFWHRFII</sequence>
<keyword evidence="3" id="KW-1185">Reference proteome</keyword>
<organism evidence="2 3">
    <name type="scientific">Obba rivulosa</name>
    <dbReference type="NCBI Taxonomy" id="1052685"/>
    <lineage>
        <taxon>Eukaryota</taxon>
        <taxon>Fungi</taxon>
        <taxon>Dikarya</taxon>
        <taxon>Basidiomycota</taxon>
        <taxon>Agaricomycotina</taxon>
        <taxon>Agaricomycetes</taxon>
        <taxon>Polyporales</taxon>
        <taxon>Gelatoporiaceae</taxon>
        <taxon>Obba</taxon>
    </lineage>
</organism>
<keyword evidence="1" id="KW-0472">Membrane</keyword>
<proteinExistence type="predicted"/>
<feature type="transmembrane region" description="Helical" evidence="1">
    <location>
        <begin position="198"/>
        <end position="224"/>
    </location>
</feature>
<dbReference type="AlphaFoldDB" id="A0A8E2DKW9"/>
<feature type="transmembrane region" description="Helical" evidence="1">
    <location>
        <begin position="119"/>
        <end position="139"/>
    </location>
</feature>
<reference evidence="2 3" key="1">
    <citation type="submission" date="2016-07" db="EMBL/GenBank/DDBJ databases">
        <title>Draft genome of the white-rot fungus Obba rivulosa 3A-2.</title>
        <authorList>
            <consortium name="DOE Joint Genome Institute"/>
            <person name="Miettinen O."/>
            <person name="Riley R."/>
            <person name="Acob R."/>
            <person name="Barry K."/>
            <person name="Cullen D."/>
            <person name="De Vries R."/>
            <person name="Hainaut M."/>
            <person name="Hatakka A."/>
            <person name="Henrissat B."/>
            <person name="Hilden K."/>
            <person name="Kuo R."/>
            <person name="Labutti K."/>
            <person name="Lipzen A."/>
            <person name="Makela M.R."/>
            <person name="Sandor L."/>
            <person name="Spatafora J.W."/>
            <person name="Grigoriev I.V."/>
            <person name="Hibbett D.S."/>
        </authorList>
    </citation>
    <scope>NUCLEOTIDE SEQUENCE [LARGE SCALE GENOMIC DNA]</scope>
    <source>
        <strain evidence="2 3">3A-2</strain>
    </source>
</reference>
<keyword evidence="1" id="KW-0812">Transmembrane</keyword>
<evidence type="ECO:0000313" key="2">
    <source>
        <dbReference type="EMBL" id="OCH91945.1"/>
    </source>
</evidence>
<dbReference type="Proteomes" id="UP000250043">
    <property type="component" value="Unassembled WGS sequence"/>
</dbReference>
<evidence type="ECO:0000256" key="1">
    <source>
        <dbReference type="SAM" id="Phobius"/>
    </source>
</evidence>
<evidence type="ECO:0000313" key="3">
    <source>
        <dbReference type="Proteomes" id="UP000250043"/>
    </source>
</evidence>
<feature type="transmembrane region" description="Helical" evidence="1">
    <location>
        <begin position="87"/>
        <end position="107"/>
    </location>
</feature>
<protein>
    <submittedName>
        <fullName evidence="2">Uncharacterized protein</fullName>
    </submittedName>
</protein>
<dbReference type="PANTHER" id="PTHR40465:SF1">
    <property type="entry name" value="DUF6534 DOMAIN-CONTAINING PROTEIN"/>
    <property type="match status" value="1"/>
</dbReference>
<keyword evidence="1" id="KW-1133">Transmembrane helix</keyword>
<gene>
    <name evidence="2" type="ORF">OBBRIDRAFT_489999</name>
</gene>
<accession>A0A8E2DKW9</accession>